<name>A0A0H2MFH1_9PROT</name>
<comment type="similarity">
    <text evidence="1 2">Belongs to the BioY family.</text>
</comment>
<dbReference type="InterPro" id="IPR003784">
    <property type="entry name" value="BioY"/>
</dbReference>
<proteinExistence type="inferred from homology"/>
<reference evidence="4 5" key="1">
    <citation type="submission" date="2015-03" db="EMBL/GenBank/DDBJ databases">
        <title>Genome Sequence of Kiloniella spongiae MEBiC09566, isolated from a marine sponge.</title>
        <authorList>
            <person name="Shao Z."/>
            <person name="Wang L."/>
            <person name="Li X."/>
        </authorList>
    </citation>
    <scope>NUCLEOTIDE SEQUENCE [LARGE SCALE GENOMIC DNA]</scope>
    <source>
        <strain evidence="4 5">MEBiC09566</strain>
    </source>
</reference>
<feature type="transmembrane region" description="Helical" evidence="3">
    <location>
        <begin position="56"/>
        <end position="79"/>
    </location>
</feature>
<accession>A0A0H2MFH1</accession>
<feature type="transmembrane region" description="Helical" evidence="3">
    <location>
        <begin position="22"/>
        <end position="44"/>
    </location>
</feature>
<keyword evidence="5" id="KW-1185">Reference proteome</keyword>
<evidence type="ECO:0000256" key="2">
    <source>
        <dbReference type="PIRNR" id="PIRNR016661"/>
    </source>
</evidence>
<dbReference type="EMBL" id="LAQL01000014">
    <property type="protein sequence ID" value="KLN59502.1"/>
    <property type="molecule type" value="Genomic_DNA"/>
</dbReference>
<dbReference type="AlphaFoldDB" id="A0A0H2MFH1"/>
<evidence type="ECO:0000313" key="5">
    <source>
        <dbReference type="Proteomes" id="UP000035444"/>
    </source>
</evidence>
<dbReference type="Gene3D" id="1.10.1760.20">
    <property type="match status" value="1"/>
</dbReference>
<dbReference type="RefSeq" id="WP_047765478.1">
    <property type="nucleotide sequence ID" value="NZ_LAQL01000014.1"/>
</dbReference>
<keyword evidence="2" id="KW-0813">Transport</keyword>
<sequence length="197" mass="21440">MLSVQTAHPTLGQQLVGSSSNLFTKVLMVLVGSLALWASAKIHIPFYPVPMTMQTTVVFMIGMAYGWRLGGLTIMLYLFEGAMGLPVFSGTPEKGLGFAYMMGTTGGYLLGFFFAAVLLGWLAEKGWDRNYFSTAIAMVLGNAVIYAFGLAWLGSVVGWDKPLLEWGMMPFLLGDAVKLILASLLLPTIWKLLGNRK</sequence>
<comment type="subcellular location">
    <subcellularLocation>
        <location evidence="2">Cell membrane</location>
        <topology evidence="2">Multi-pass membrane protein</topology>
    </subcellularLocation>
</comment>
<dbReference type="PANTHER" id="PTHR34295:SF1">
    <property type="entry name" value="BIOTIN TRANSPORTER BIOY"/>
    <property type="match status" value="1"/>
</dbReference>
<keyword evidence="3" id="KW-1133">Transmembrane helix</keyword>
<evidence type="ECO:0000256" key="3">
    <source>
        <dbReference type="SAM" id="Phobius"/>
    </source>
</evidence>
<dbReference type="PANTHER" id="PTHR34295">
    <property type="entry name" value="BIOTIN TRANSPORTER BIOY"/>
    <property type="match status" value="1"/>
</dbReference>
<protein>
    <recommendedName>
        <fullName evidence="2">Biotin transporter</fullName>
    </recommendedName>
</protein>
<organism evidence="4 5">
    <name type="scientific">Kiloniella spongiae</name>
    <dbReference type="NCBI Taxonomy" id="1489064"/>
    <lineage>
        <taxon>Bacteria</taxon>
        <taxon>Pseudomonadati</taxon>
        <taxon>Pseudomonadota</taxon>
        <taxon>Alphaproteobacteria</taxon>
        <taxon>Rhodospirillales</taxon>
        <taxon>Kiloniellaceae</taxon>
        <taxon>Kiloniella</taxon>
    </lineage>
</organism>
<dbReference type="OrthoDB" id="9803495at2"/>
<gene>
    <name evidence="4" type="ORF">WH96_17245</name>
</gene>
<evidence type="ECO:0000313" key="4">
    <source>
        <dbReference type="EMBL" id="KLN59502.1"/>
    </source>
</evidence>
<keyword evidence="3" id="KW-0812">Transmembrane</keyword>
<dbReference type="PIRSF" id="PIRSF016661">
    <property type="entry name" value="BioY"/>
    <property type="match status" value="1"/>
</dbReference>
<dbReference type="Pfam" id="PF02632">
    <property type="entry name" value="BioY"/>
    <property type="match status" value="1"/>
</dbReference>
<dbReference type="STRING" id="1489064.WH96_17245"/>
<dbReference type="PATRIC" id="fig|1489064.4.peg.441"/>
<keyword evidence="2 3" id="KW-0472">Membrane</keyword>
<feature type="transmembrane region" description="Helical" evidence="3">
    <location>
        <begin position="171"/>
        <end position="193"/>
    </location>
</feature>
<dbReference type="GO" id="GO:0005886">
    <property type="term" value="C:plasma membrane"/>
    <property type="evidence" value="ECO:0007669"/>
    <property type="project" value="UniProtKB-SubCell"/>
</dbReference>
<dbReference type="Proteomes" id="UP000035444">
    <property type="component" value="Unassembled WGS sequence"/>
</dbReference>
<feature type="transmembrane region" description="Helical" evidence="3">
    <location>
        <begin position="99"/>
        <end position="123"/>
    </location>
</feature>
<feature type="transmembrane region" description="Helical" evidence="3">
    <location>
        <begin position="135"/>
        <end position="159"/>
    </location>
</feature>
<evidence type="ECO:0000256" key="1">
    <source>
        <dbReference type="ARBA" id="ARBA00010692"/>
    </source>
</evidence>
<keyword evidence="2" id="KW-1003">Cell membrane</keyword>
<comment type="caution">
    <text evidence="4">The sequence shown here is derived from an EMBL/GenBank/DDBJ whole genome shotgun (WGS) entry which is preliminary data.</text>
</comment>
<dbReference type="GO" id="GO:0015225">
    <property type="term" value="F:biotin transmembrane transporter activity"/>
    <property type="evidence" value="ECO:0007669"/>
    <property type="project" value="UniProtKB-UniRule"/>
</dbReference>